<evidence type="ECO:0000313" key="1">
    <source>
        <dbReference type="EMBL" id="KKM73083.1"/>
    </source>
</evidence>
<dbReference type="AlphaFoldDB" id="A0A0F9JTQ9"/>
<comment type="caution">
    <text evidence="1">The sequence shown here is derived from an EMBL/GenBank/DDBJ whole genome shotgun (WGS) entry which is preliminary data.</text>
</comment>
<protein>
    <submittedName>
        <fullName evidence="1">Uncharacterized protein</fullName>
    </submittedName>
</protein>
<proteinExistence type="predicted"/>
<accession>A0A0F9JTQ9</accession>
<gene>
    <name evidence="1" type="ORF">LCGC14_1414020</name>
</gene>
<organism evidence="1">
    <name type="scientific">marine sediment metagenome</name>
    <dbReference type="NCBI Taxonomy" id="412755"/>
    <lineage>
        <taxon>unclassified sequences</taxon>
        <taxon>metagenomes</taxon>
        <taxon>ecological metagenomes</taxon>
    </lineage>
</organism>
<name>A0A0F9JTQ9_9ZZZZ</name>
<sequence>MLEWWKQGNGKGVQAATSFSNRVKELNKRVAYLASNGQDYEKLVTHFYSKLGPKWISEGKIQMDMYMFMARHPYARRQLHYCSREDDIAFVRNTWGVWT</sequence>
<reference evidence="1" key="1">
    <citation type="journal article" date="2015" name="Nature">
        <title>Complex archaea that bridge the gap between prokaryotes and eukaryotes.</title>
        <authorList>
            <person name="Spang A."/>
            <person name="Saw J.H."/>
            <person name="Jorgensen S.L."/>
            <person name="Zaremba-Niedzwiedzka K."/>
            <person name="Martijn J."/>
            <person name="Lind A.E."/>
            <person name="van Eijk R."/>
            <person name="Schleper C."/>
            <person name="Guy L."/>
            <person name="Ettema T.J."/>
        </authorList>
    </citation>
    <scope>NUCLEOTIDE SEQUENCE</scope>
</reference>
<dbReference type="EMBL" id="LAZR01009363">
    <property type="protein sequence ID" value="KKM73083.1"/>
    <property type="molecule type" value="Genomic_DNA"/>
</dbReference>